<protein>
    <submittedName>
        <fullName evidence="1">Uncharacterized protein</fullName>
    </submittedName>
</protein>
<dbReference type="Proteomes" id="UP000291422">
    <property type="component" value="Unassembled WGS sequence"/>
</dbReference>
<sequence>MQNTDVTIKIKTRITSLLEGIASEGTNALDSALARLEEDMKVYGLTTPELSTTQAESEQQVLWEWDDHRQDHYYWVAEGYLQYHKGGRVRPDGTPYGEVEGGQLLLEE</sequence>
<evidence type="ECO:0000313" key="1">
    <source>
        <dbReference type="EMBL" id="OAG15158.1"/>
    </source>
</evidence>
<dbReference type="GeneID" id="29117439"/>
<evidence type="ECO:0000313" key="2">
    <source>
        <dbReference type="EMBL" id="RYN70898.1"/>
    </source>
</evidence>
<dbReference type="Proteomes" id="UP000077248">
    <property type="component" value="Unassembled WGS sequence"/>
</dbReference>
<name>A0A177D6X0_ALTAL</name>
<reference evidence="2" key="3">
    <citation type="journal article" date="2019" name="J. ISSAAS">
        <title>Genomics, evolutionary history and diagnostics of the Alternaria alternata species group including apple and Asian pear pathotypes.</title>
        <authorList>
            <person name="Armitage A.D."/>
            <person name="Cockerton H.M."/>
            <person name="Sreenivasaprasad S."/>
            <person name="Woodhall J."/>
            <person name="Lane C."/>
            <person name="Harrison R.J."/>
            <person name="Clarkson J.P."/>
        </authorList>
    </citation>
    <scope>NUCLEOTIDE SEQUENCE</scope>
    <source>
        <strain evidence="2">FERA 1177</strain>
    </source>
</reference>
<keyword evidence="3" id="KW-1185">Reference proteome</keyword>
<dbReference type="VEuPathDB" id="FungiDB:CC77DRAFT_482697"/>
<reference evidence="1 3" key="1">
    <citation type="submission" date="2016-05" db="EMBL/GenBank/DDBJ databases">
        <title>Comparative analysis of secretome profiles of manganese(II)-oxidizing ascomycete fungi.</title>
        <authorList>
            <consortium name="DOE Joint Genome Institute"/>
            <person name="Zeiner C.A."/>
            <person name="Purvine S.O."/>
            <person name="Zink E.M."/>
            <person name="Wu S."/>
            <person name="Pasa-Tolic L."/>
            <person name="Chaput D.L."/>
            <person name="Haridas S."/>
            <person name="Grigoriev I.V."/>
            <person name="Santelli C.M."/>
            <person name="Hansel C.M."/>
        </authorList>
    </citation>
    <scope>NUCLEOTIDE SEQUENCE [LARGE SCALE GENOMIC DNA]</scope>
    <source>
        <strain evidence="1 3">SRC1lrK2f</strain>
    </source>
</reference>
<evidence type="ECO:0000313" key="4">
    <source>
        <dbReference type="Proteomes" id="UP000291422"/>
    </source>
</evidence>
<dbReference type="KEGG" id="aalt:CC77DRAFT_482697"/>
<reference evidence="4" key="2">
    <citation type="journal article" date="2019" name="bioRxiv">
        <title>Genomics, evolutionary history and diagnostics of the Alternaria alternata species group including apple and Asian pear pathotypes.</title>
        <authorList>
            <person name="Armitage A.D."/>
            <person name="Cockerton H.M."/>
            <person name="Sreenivasaprasad S."/>
            <person name="Woodhall J.W."/>
            <person name="Lane C.R."/>
            <person name="Harrison R.J."/>
            <person name="Clarkson J.P."/>
        </authorList>
    </citation>
    <scope>NUCLEOTIDE SEQUENCE [LARGE SCALE GENOMIC DNA]</scope>
    <source>
        <strain evidence="4">FERA 1177</strain>
    </source>
</reference>
<dbReference type="AlphaFoldDB" id="A0A177D6X0"/>
<dbReference type="EMBL" id="KV441495">
    <property type="protein sequence ID" value="OAG15158.1"/>
    <property type="molecule type" value="Genomic_DNA"/>
</dbReference>
<evidence type="ECO:0000313" key="3">
    <source>
        <dbReference type="Proteomes" id="UP000077248"/>
    </source>
</evidence>
<accession>A0A177D6X0</accession>
<dbReference type="RefSeq" id="XP_018380579.1">
    <property type="nucleotide sequence ID" value="XM_018531845.1"/>
</dbReference>
<proteinExistence type="predicted"/>
<organism evidence="1 3">
    <name type="scientific">Alternaria alternata</name>
    <name type="common">Alternaria rot fungus</name>
    <name type="synonym">Torula alternata</name>
    <dbReference type="NCBI Taxonomy" id="5599"/>
    <lineage>
        <taxon>Eukaryota</taxon>
        <taxon>Fungi</taxon>
        <taxon>Dikarya</taxon>
        <taxon>Ascomycota</taxon>
        <taxon>Pezizomycotina</taxon>
        <taxon>Dothideomycetes</taxon>
        <taxon>Pleosporomycetidae</taxon>
        <taxon>Pleosporales</taxon>
        <taxon>Pleosporineae</taxon>
        <taxon>Pleosporaceae</taxon>
        <taxon>Alternaria</taxon>
        <taxon>Alternaria sect. Alternaria</taxon>
        <taxon>Alternaria alternata complex</taxon>
    </lineage>
</organism>
<gene>
    <name evidence="2" type="ORF">AA0117_g10068</name>
    <name evidence="1" type="ORF">CC77DRAFT_482697</name>
</gene>
<dbReference type="EMBL" id="PDXD01000036">
    <property type="protein sequence ID" value="RYN70898.1"/>
    <property type="molecule type" value="Genomic_DNA"/>
</dbReference>